<accession>A0A0N4WZZ3</accession>
<feature type="region of interest" description="Disordered" evidence="1">
    <location>
        <begin position="1"/>
        <end position="78"/>
    </location>
</feature>
<evidence type="ECO:0000256" key="1">
    <source>
        <dbReference type="SAM" id="MobiDB-lite"/>
    </source>
</evidence>
<reference evidence="2 3" key="2">
    <citation type="submission" date="2018-11" db="EMBL/GenBank/DDBJ databases">
        <authorList>
            <consortium name="Pathogen Informatics"/>
        </authorList>
    </citation>
    <scope>NUCLEOTIDE SEQUENCE [LARGE SCALE GENOMIC DNA]</scope>
    <source>
        <strain evidence="2 3">MHpl1</strain>
    </source>
</reference>
<feature type="compositionally biased region" description="Basic and acidic residues" evidence="1">
    <location>
        <begin position="45"/>
        <end position="57"/>
    </location>
</feature>
<dbReference type="EMBL" id="UZAF01020013">
    <property type="protein sequence ID" value="VDO65579.1"/>
    <property type="molecule type" value="Genomic_DNA"/>
</dbReference>
<proteinExistence type="predicted"/>
<evidence type="ECO:0000313" key="4">
    <source>
        <dbReference type="WBParaSite" id="HPLM_0001754301-mRNA-1"/>
    </source>
</evidence>
<protein>
    <submittedName>
        <fullName evidence="4">FMRFamide neuropeptide</fullName>
    </submittedName>
</protein>
<reference evidence="4" key="1">
    <citation type="submission" date="2017-02" db="UniProtKB">
        <authorList>
            <consortium name="WormBaseParasite"/>
        </authorList>
    </citation>
    <scope>IDENTIFICATION</scope>
</reference>
<evidence type="ECO:0000313" key="2">
    <source>
        <dbReference type="EMBL" id="VDO65579.1"/>
    </source>
</evidence>
<feature type="compositionally biased region" description="Basic and acidic residues" evidence="1">
    <location>
        <begin position="64"/>
        <end position="78"/>
    </location>
</feature>
<dbReference type="AlphaFoldDB" id="A0A0N4WZZ3"/>
<dbReference type="Proteomes" id="UP000268014">
    <property type="component" value="Unassembled WGS sequence"/>
</dbReference>
<evidence type="ECO:0000313" key="3">
    <source>
        <dbReference type="Proteomes" id="UP000268014"/>
    </source>
</evidence>
<dbReference type="WBParaSite" id="HPLM_0001754301-mRNA-1">
    <property type="protein sequence ID" value="HPLM_0001754301-mRNA-1"/>
    <property type="gene ID" value="HPLM_0001754301"/>
</dbReference>
<keyword evidence="3" id="KW-1185">Reference proteome</keyword>
<gene>
    <name evidence="2" type="ORF">HPLM_LOCUS17535</name>
</gene>
<sequence length="78" mass="8915">MELNRASHRKDLDSNTRLDGFSGNGHQRAGLGHNQQHIRAQFRRNRMDGFDVADDHQQLPADPNRPDHSDDERTVGVE</sequence>
<name>A0A0N4WZZ3_HAEPC</name>
<organism evidence="4">
    <name type="scientific">Haemonchus placei</name>
    <name type="common">Barber's pole worm</name>
    <dbReference type="NCBI Taxonomy" id="6290"/>
    <lineage>
        <taxon>Eukaryota</taxon>
        <taxon>Metazoa</taxon>
        <taxon>Ecdysozoa</taxon>
        <taxon>Nematoda</taxon>
        <taxon>Chromadorea</taxon>
        <taxon>Rhabditida</taxon>
        <taxon>Rhabditina</taxon>
        <taxon>Rhabditomorpha</taxon>
        <taxon>Strongyloidea</taxon>
        <taxon>Trichostrongylidae</taxon>
        <taxon>Haemonchus</taxon>
    </lineage>
</organism>